<dbReference type="PANTHER" id="PTHR11070">
    <property type="entry name" value="UVRD / RECB / PCRA DNA HELICASE FAMILY MEMBER"/>
    <property type="match status" value="1"/>
</dbReference>
<dbReference type="Gene3D" id="1.10.10.160">
    <property type="match status" value="1"/>
</dbReference>
<evidence type="ECO:0000256" key="4">
    <source>
        <dbReference type="ARBA" id="ARBA00022806"/>
    </source>
</evidence>
<dbReference type="CDD" id="cd18807">
    <property type="entry name" value="SF1_C_UvrD"/>
    <property type="match status" value="1"/>
</dbReference>
<dbReference type="Gene3D" id="3.40.50.300">
    <property type="entry name" value="P-loop containing nucleotide triphosphate hydrolases"/>
    <property type="match status" value="2"/>
</dbReference>
<dbReference type="InterPro" id="IPR013986">
    <property type="entry name" value="DExx_box_DNA_helicase_dom_sf"/>
</dbReference>
<dbReference type="OrthoDB" id="9810135at2"/>
<protein>
    <recommendedName>
        <fullName evidence="9">DNA 3'-5' helicase</fullName>
        <ecNumber evidence="9">5.6.2.4</ecNumber>
    </recommendedName>
</protein>
<evidence type="ECO:0000259" key="13">
    <source>
        <dbReference type="PROSITE" id="PS51217"/>
    </source>
</evidence>
<dbReference type="GO" id="GO:0003677">
    <property type="term" value="F:DNA binding"/>
    <property type="evidence" value="ECO:0007669"/>
    <property type="project" value="UniProtKB-KW"/>
</dbReference>
<dbReference type="InterPro" id="IPR014017">
    <property type="entry name" value="DNA_helicase_UvrD-like_C"/>
</dbReference>
<dbReference type="AlphaFoldDB" id="A0A6A8DF95"/>
<evidence type="ECO:0000256" key="9">
    <source>
        <dbReference type="ARBA" id="ARBA00034808"/>
    </source>
</evidence>
<keyword evidence="7" id="KW-0413">Isomerase</keyword>
<dbReference type="GO" id="GO:0016787">
    <property type="term" value="F:hydrolase activity"/>
    <property type="evidence" value="ECO:0007669"/>
    <property type="project" value="UniProtKB-UniRule"/>
</dbReference>
<dbReference type="Pfam" id="PF14169">
    <property type="entry name" value="YdjO"/>
    <property type="match status" value="1"/>
</dbReference>
<evidence type="ECO:0000256" key="8">
    <source>
        <dbReference type="ARBA" id="ARBA00034617"/>
    </source>
</evidence>
<reference evidence="14" key="1">
    <citation type="submission" date="2019-11" db="EMBL/GenBank/DDBJ databases">
        <authorList>
            <person name="Li J."/>
        </authorList>
    </citation>
    <scope>NUCLEOTIDE SEQUENCE</scope>
    <source>
        <strain evidence="14">B6B</strain>
    </source>
</reference>
<comment type="catalytic activity">
    <reaction evidence="10">
        <text>ATP + H2O = ADP + phosphate + H(+)</text>
        <dbReference type="Rhea" id="RHEA:13065"/>
        <dbReference type="ChEBI" id="CHEBI:15377"/>
        <dbReference type="ChEBI" id="CHEBI:15378"/>
        <dbReference type="ChEBI" id="CHEBI:30616"/>
        <dbReference type="ChEBI" id="CHEBI:43474"/>
        <dbReference type="ChEBI" id="CHEBI:456216"/>
        <dbReference type="EC" id="5.6.2.4"/>
    </reaction>
</comment>
<dbReference type="GO" id="GO:0033202">
    <property type="term" value="C:DNA helicase complex"/>
    <property type="evidence" value="ECO:0007669"/>
    <property type="project" value="TreeGrafter"/>
</dbReference>
<dbReference type="InterPro" id="IPR014016">
    <property type="entry name" value="UvrD-like_ATP-bd"/>
</dbReference>
<dbReference type="RefSeq" id="WP_153737523.1">
    <property type="nucleotide sequence ID" value="NZ_WJNG01000012.1"/>
</dbReference>
<evidence type="ECO:0000256" key="7">
    <source>
        <dbReference type="ARBA" id="ARBA00023235"/>
    </source>
</evidence>
<accession>A0A6A8DF95</accession>
<dbReference type="Gene3D" id="1.10.486.10">
    <property type="entry name" value="PCRA, domain 4"/>
    <property type="match status" value="1"/>
</dbReference>
<feature type="domain" description="UvrD-like helicase ATP-binding" evidence="12">
    <location>
        <begin position="53"/>
        <end position="327"/>
    </location>
</feature>
<dbReference type="PROSITE" id="PS51198">
    <property type="entry name" value="UVRD_HELICASE_ATP_BIND"/>
    <property type="match status" value="1"/>
</dbReference>
<keyword evidence="3 11" id="KW-0378">Hydrolase</keyword>
<evidence type="ECO:0000256" key="6">
    <source>
        <dbReference type="ARBA" id="ARBA00023125"/>
    </source>
</evidence>
<evidence type="ECO:0000313" key="15">
    <source>
        <dbReference type="Proteomes" id="UP000799092"/>
    </source>
</evidence>
<dbReference type="InterPro" id="IPR000212">
    <property type="entry name" value="DNA_helicase_UvrD/REP"/>
</dbReference>
<feature type="binding site" evidence="11">
    <location>
        <begin position="74"/>
        <end position="81"/>
    </location>
    <ligand>
        <name>ATP</name>
        <dbReference type="ChEBI" id="CHEBI:30616"/>
    </ligand>
</feature>
<sequence length="749" mass="85983">MIKHLKFSTTPFESQQINLVKNATLADNKTSVELVNDSEKDASFFRSLEEEGINLNKQQIEATRHFDGPALVLAGAGSGKTRVLTSRTGYLISVKKVNPKTIMLVTFTKKAADEMKTRISQLPGLTKQITNTITVGTFHSIFYRLLKSRGYNQQVLSSEKRKQLTVKLILKEKNLNDSYEPETLLAILSSFKNKMQSIDDFPSKTSVEKEIKEILQKYEYWKKDNNLIDFDDMLLEAYHLLKKDEQLLQSMQVRFNYILCDEWQDTNPIQFELIKLISKPNNNLFVVGDDDQTIYTFNGADSSIILKFEKLYPNTKVITLDINYRSTASIIGLANQVIEFNQFRNKKTLIATNTSENPPYYLRPNSTDDEAIKIIEKITMDVQNGSRCYSDFVILHRTNSSSRAIFDQLVIKGIPFITYTKGETFYEQNIVKPVIDHLRLSLQPADVQAIETILPTLFINRSKGIYHIEAEQLLNPVKKPIKHLLSLHGLRDFQKKQIQDRVKLIENLKDLKPVQAIKRIRDSYDNYLEANERKNITLHKEMVLETLAEIEASAAKFNTVAEYVAFIDDVIEKNKEMETIRRVPDANAISLMTIHRSKGLEYPVVFLTGASEGILPHSSALEANDRKDLISADKGLKKVTTAIEEERRLAYVAITRAKQELYVSSPAYYRGEQVEISRFILDPFTPEKERSDSNIRNKSDKKHNRVLIWDCTSDTCNGWMKITTHEETLEKNRQCPMCKGIMEQGVRFV</sequence>
<evidence type="ECO:0000256" key="11">
    <source>
        <dbReference type="PROSITE-ProRule" id="PRU00560"/>
    </source>
</evidence>
<dbReference type="PROSITE" id="PS51217">
    <property type="entry name" value="UVRD_HELICASE_CTER"/>
    <property type="match status" value="1"/>
</dbReference>
<evidence type="ECO:0000259" key="12">
    <source>
        <dbReference type="PROSITE" id="PS51198"/>
    </source>
</evidence>
<comment type="similarity">
    <text evidence="1">Belongs to the helicase family. UvrD subfamily.</text>
</comment>
<keyword evidence="4 11" id="KW-0347">Helicase</keyword>
<keyword evidence="5 11" id="KW-0067">ATP-binding</keyword>
<dbReference type="InterPro" id="IPR027417">
    <property type="entry name" value="P-loop_NTPase"/>
</dbReference>
<evidence type="ECO:0000256" key="5">
    <source>
        <dbReference type="ARBA" id="ARBA00022840"/>
    </source>
</evidence>
<dbReference type="GO" id="GO:0043138">
    <property type="term" value="F:3'-5' DNA helicase activity"/>
    <property type="evidence" value="ECO:0007669"/>
    <property type="project" value="UniProtKB-EC"/>
</dbReference>
<keyword evidence="15" id="KW-1185">Reference proteome</keyword>
<evidence type="ECO:0000256" key="10">
    <source>
        <dbReference type="ARBA" id="ARBA00048988"/>
    </source>
</evidence>
<gene>
    <name evidence="14" type="ORF">GH741_14755</name>
</gene>
<dbReference type="Proteomes" id="UP000799092">
    <property type="component" value="Unassembled WGS sequence"/>
</dbReference>
<dbReference type="EC" id="5.6.2.4" evidence="9"/>
<dbReference type="Pfam" id="PF13361">
    <property type="entry name" value="UvrD_C"/>
    <property type="match status" value="1"/>
</dbReference>
<dbReference type="SUPFAM" id="SSF52540">
    <property type="entry name" value="P-loop containing nucleoside triphosphate hydrolases"/>
    <property type="match status" value="1"/>
</dbReference>
<evidence type="ECO:0000256" key="3">
    <source>
        <dbReference type="ARBA" id="ARBA00022801"/>
    </source>
</evidence>
<name>A0A6A8DF95_9BACI</name>
<comment type="caution">
    <text evidence="14">The sequence shown here is derived from an EMBL/GenBank/DDBJ whole genome shotgun (WGS) entry which is preliminary data.</text>
</comment>
<dbReference type="InterPro" id="IPR025916">
    <property type="entry name" value="YdjO"/>
</dbReference>
<proteinExistence type="inferred from homology"/>
<evidence type="ECO:0000313" key="14">
    <source>
        <dbReference type="EMBL" id="MRH43900.1"/>
    </source>
</evidence>
<comment type="catalytic activity">
    <reaction evidence="8">
        <text>Couples ATP hydrolysis with the unwinding of duplex DNA by translocating in the 3'-5' direction.</text>
        <dbReference type="EC" id="5.6.2.4"/>
    </reaction>
</comment>
<dbReference type="Pfam" id="PF00580">
    <property type="entry name" value="UvrD-helicase"/>
    <property type="match status" value="1"/>
</dbReference>
<evidence type="ECO:0000256" key="2">
    <source>
        <dbReference type="ARBA" id="ARBA00022741"/>
    </source>
</evidence>
<feature type="domain" description="UvrD-like helicase C-terminal" evidence="13">
    <location>
        <begin position="328"/>
        <end position="599"/>
    </location>
</feature>
<dbReference type="GO" id="GO:0005829">
    <property type="term" value="C:cytosol"/>
    <property type="evidence" value="ECO:0007669"/>
    <property type="project" value="TreeGrafter"/>
</dbReference>
<dbReference type="EMBL" id="WJNG01000012">
    <property type="protein sequence ID" value="MRH43900.1"/>
    <property type="molecule type" value="Genomic_DNA"/>
</dbReference>
<dbReference type="GO" id="GO:0000725">
    <property type="term" value="P:recombinational repair"/>
    <property type="evidence" value="ECO:0007669"/>
    <property type="project" value="TreeGrafter"/>
</dbReference>
<organism evidence="14 15">
    <name type="scientific">Aquibacillus halophilus</name>
    <dbReference type="NCBI Taxonomy" id="930132"/>
    <lineage>
        <taxon>Bacteria</taxon>
        <taxon>Bacillati</taxon>
        <taxon>Bacillota</taxon>
        <taxon>Bacilli</taxon>
        <taxon>Bacillales</taxon>
        <taxon>Bacillaceae</taxon>
        <taxon>Aquibacillus</taxon>
    </lineage>
</organism>
<evidence type="ECO:0000256" key="1">
    <source>
        <dbReference type="ARBA" id="ARBA00009922"/>
    </source>
</evidence>
<dbReference type="PANTHER" id="PTHR11070:SF2">
    <property type="entry name" value="ATP-DEPENDENT DNA HELICASE SRS2"/>
    <property type="match status" value="1"/>
</dbReference>
<keyword evidence="2 11" id="KW-0547">Nucleotide-binding</keyword>
<keyword evidence="6" id="KW-0238">DNA-binding</keyword>
<dbReference type="GO" id="GO:0005524">
    <property type="term" value="F:ATP binding"/>
    <property type="evidence" value="ECO:0007669"/>
    <property type="project" value="UniProtKB-UniRule"/>
</dbReference>
<dbReference type="CDD" id="cd17932">
    <property type="entry name" value="DEXQc_UvrD"/>
    <property type="match status" value="1"/>
</dbReference>